<dbReference type="Pfam" id="PF25534">
    <property type="entry name" value="DUF7918"/>
    <property type="match status" value="1"/>
</dbReference>
<gene>
    <name evidence="2" type="ORF">LY90DRAFT_239640</name>
</gene>
<evidence type="ECO:0000313" key="2">
    <source>
        <dbReference type="EMBL" id="ORY83958.1"/>
    </source>
</evidence>
<comment type="caution">
    <text evidence="2">The sequence shown here is derived from an EMBL/GenBank/DDBJ whole genome shotgun (WGS) entry which is preliminary data.</text>
</comment>
<dbReference type="InterPro" id="IPR057678">
    <property type="entry name" value="DUF7918"/>
</dbReference>
<dbReference type="AlphaFoldDB" id="A0A1Y2FJ48"/>
<evidence type="ECO:0000313" key="3">
    <source>
        <dbReference type="Proteomes" id="UP000193920"/>
    </source>
</evidence>
<dbReference type="EMBL" id="MCOG01000006">
    <property type="protein sequence ID" value="ORY83958.1"/>
    <property type="molecule type" value="Genomic_DNA"/>
</dbReference>
<keyword evidence="3" id="KW-1185">Reference proteome</keyword>
<reference evidence="2 3" key="1">
    <citation type="submission" date="2016-08" db="EMBL/GenBank/DDBJ databases">
        <title>A Parts List for Fungal Cellulosomes Revealed by Comparative Genomics.</title>
        <authorList>
            <consortium name="DOE Joint Genome Institute"/>
            <person name="Haitjema C.H."/>
            <person name="Gilmore S.P."/>
            <person name="Henske J.K."/>
            <person name="Solomon K.V."/>
            <person name="De Groot R."/>
            <person name="Kuo A."/>
            <person name="Mondo S.J."/>
            <person name="Salamov A.A."/>
            <person name="Labutti K."/>
            <person name="Zhao Z."/>
            <person name="Chiniquy J."/>
            <person name="Barry K."/>
            <person name="Brewer H.M."/>
            <person name="Purvine S.O."/>
            <person name="Wright A.T."/>
            <person name="Boxma B."/>
            <person name="Van Alen T."/>
            <person name="Hackstein J.H."/>
            <person name="Baker S.E."/>
            <person name="Grigoriev I.V."/>
            <person name="O'Malley M.A."/>
        </authorList>
    </citation>
    <scope>NUCLEOTIDE SEQUENCE [LARGE SCALE GENOMIC DNA]</scope>
    <source>
        <strain evidence="2 3">G1</strain>
    </source>
</reference>
<organism evidence="2 3">
    <name type="scientific">Neocallimastix californiae</name>
    <dbReference type="NCBI Taxonomy" id="1754190"/>
    <lineage>
        <taxon>Eukaryota</taxon>
        <taxon>Fungi</taxon>
        <taxon>Fungi incertae sedis</taxon>
        <taxon>Chytridiomycota</taxon>
        <taxon>Chytridiomycota incertae sedis</taxon>
        <taxon>Neocallimastigomycetes</taxon>
        <taxon>Neocallimastigales</taxon>
        <taxon>Neocallimastigaceae</taxon>
        <taxon>Neocallimastix</taxon>
    </lineage>
</organism>
<evidence type="ECO:0000259" key="1">
    <source>
        <dbReference type="Pfam" id="PF25534"/>
    </source>
</evidence>
<dbReference type="PANTHER" id="PTHR36223:SF1">
    <property type="entry name" value="TRANSCRIPTION ELONGATION FACTOR EAF N-TERMINAL DOMAIN-CONTAINING PROTEIN"/>
    <property type="match status" value="1"/>
</dbReference>
<dbReference type="Proteomes" id="UP000193920">
    <property type="component" value="Unassembled WGS sequence"/>
</dbReference>
<dbReference type="PANTHER" id="PTHR36223">
    <property type="entry name" value="BETA-LACTAMASE-TYPE TRANSPEPTIDASE FOLD DOMAIN CONTAINING PROTEIN"/>
    <property type="match status" value="1"/>
</dbReference>
<sequence>MPKTNVFSVYIKNQNGKPLPEYCKNISLEGRYISSYIEAKDFLRYTIDIKSHINWNQEYNVSIEVLVYIDGCLQYKGILSYDGQVHNILGKQLNEDEYLPFFFTPKTFSNVDANMEDPKWKEKIHYAGSIRVEFWEIIERPTGKEKSITTKKKKKMEGISTINEPLQIPKTMEKQTTLITHVTSYGMPIKYTSSTSEYYKGKRVNNIPYMVCIFKYRSLDVLQKIYLKFKNDNNRWRNSTGKRNIYIRKIQE</sequence>
<feature type="domain" description="DUF7918" evidence="1">
    <location>
        <begin position="15"/>
        <end position="225"/>
    </location>
</feature>
<protein>
    <recommendedName>
        <fullName evidence="1">DUF7918 domain-containing protein</fullName>
    </recommendedName>
</protein>
<accession>A0A1Y2FJ48</accession>
<name>A0A1Y2FJ48_9FUNG</name>
<proteinExistence type="predicted"/>